<reference evidence="1 2" key="1">
    <citation type="journal article" date="2014" name="Int. J. Syst. Evol. Microbiol.">
        <title>Complete genome sequence of Corynebacterium casei LMG S-19264T (=DSM 44701T), isolated from a smear-ripened cheese.</title>
        <authorList>
            <consortium name="US DOE Joint Genome Institute (JGI-PGF)"/>
            <person name="Walter F."/>
            <person name="Albersmeier A."/>
            <person name="Kalinowski J."/>
            <person name="Ruckert C."/>
        </authorList>
    </citation>
    <scope>NUCLEOTIDE SEQUENCE [LARGE SCALE GENOMIC DNA]</scope>
    <source>
        <strain evidence="1 2">CGMCC 4.7111</strain>
    </source>
</reference>
<dbReference type="Proteomes" id="UP000600365">
    <property type="component" value="Unassembled WGS sequence"/>
</dbReference>
<dbReference type="AlphaFoldDB" id="A0A917YH75"/>
<dbReference type="EMBL" id="BMMM01000033">
    <property type="protein sequence ID" value="GGN95608.1"/>
    <property type="molecule type" value="Genomic_DNA"/>
</dbReference>
<evidence type="ECO:0000313" key="1">
    <source>
        <dbReference type="EMBL" id="GGN95608.1"/>
    </source>
</evidence>
<dbReference type="InterPro" id="IPR029058">
    <property type="entry name" value="AB_hydrolase_fold"/>
</dbReference>
<protein>
    <recommendedName>
        <fullName evidence="3">Alpha/beta hydrolase</fullName>
    </recommendedName>
</protein>
<dbReference type="RefSeq" id="WP_189192507.1">
    <property type="nucleotide sequence ID" value="NZ_BMMM01000033.1"/>
</dbReference>
<accession>A0A917YH75</accession>
<sequence length="48" mass="5087">MADPIRLAYRESGNPEAPPLVLLHGLTSDGTRWDEVAAHFAGSLLSGP</sequence>
<evidence type="ECO:0008006" key="3">
    <source>
        <dbReference type="Google" id="ProtNLM"/>
    </source>
</evidence>
<name>A0A917YH75_9ACTN</name>
<gene>
    <name evidence="1" type="ORF">GCM10011579_096240</name>
</gene>
<dbReference type="SUPFAM" id="SSF53474">
    <property type="entry name" value="alpha/beta-Hydrolases"/>
    <property type="match status" value="1"/>
</dbReference>
<keyword evidence="2" id="KW-1185">Reference proteome</keyword>
<organism evidence="1 2">
    <name type="scientific">Streptomyces albiflavescens</name>
    <dbReference type="NCBI Taxonomy" id="1623582"/>
    <lineage>
        <taxon>Bacteria</taxon>
        <taxon>Bacillati</taxon>
        <taxon>Actinomycetota</taxon>
        <taxon>Actinomycetes</taxon>
        <taxon>Kitasatosporales</taxon>
        <taxon>Streptomycetaceae</taxon>
        <taxon>Streptomyces</taxon>
    </lineage>
</organism>
<dbReference type="Gene3D" id="3.40.50.1820">
    <property type="entry name" value="alpha/beta hydrolase"/>
    <property type="match status" value="1"/>
</dbReference>
<evidence type="ECO:0000313" key="2">
    <source>
        <dbReference type="Proteomes" id="UP000600365"/>
    </source>
</evidence>
<proteinExistence type="predicted"/>
<comment type="caution">
    <text evidence="1">The sequence shown here is derived from an EMBL/GenBank/DDBJ whole genome shotgun (WGS) entry which is preliminary data.</text>
</comment>